<dbReference type="InterPro" id="IPR038726">
    <property type="entry name" value="PDDEXK_AddAB-type"/>
</dbReference>
<organism evidence="3">
    <name type="scientific">Abalone herpesvirus Taiwan/2005</name>
    <dbReference type="NCBI Taxonomy" id="1821058"/>
    <lineage>
        <taxon>Viruses</taxon>
        <taxon>Duplodnaviria</taxon>
        <taxon>Heunggongvirae</taxon>
        <taxon>Peploviricota</taxon>
        <taxon>Herviviricetes</taxon>
        <taxon>Herpesvirales</taxon>
    </lineage>
</organism>
<evidence type="ECO:0000256" key="1">
    <source>
        <dbReference type="SAM" id="MobiDB-lite"/>
    </source>
</evidence>
<gene>
    <name evidence="3" type="ORF">tc2005_p089c</name>
</gene>
<reference evidence="3" key="1">
    <citation type="submission" date="2015-11" db="EMBL/GenBank/DDBJ databases">
        <authorList>
            <person name="Chen M.H."/>
            <person name="Kuo S.T."/>
            <person name="Chang P.H."/>
        </authorList>
    </citation>
    <scope>NUCLEOTIDE SEQUENCE</scope>
    <source>
        <strain evidence="3">Taiwan/2005</strain>
    </source>
</reference>
<feature type="compositionally biased region" description="Basic residues" evidence="1">
    <location>
        <begin position="315"/>
        <end position="333"/>
    </location>
</feature>
<dbReference type="EMBL" id="KU096999">
    <property type="protein sequence ID" value="AMW36233.1"/>
    <property type="molecule type" value="Genomic_DNA"/>
</dbReference>
<accession>A0A143DHA8</accession>
<evidence type="ECO:0000259" key="2">
    <source>
        <dbReference type="Pfam" id="PF12705"/>
    </source>
</evidence>
<name>A0A143DHA8_9VIRU</name>
<evidence type="ECO:0000313" key="3">
    <source>
        <dbReference type="EMBL" id="AMW36233.1"/>
    </source>
</evidence>
<feature type="region of interest" description="Disordered" evidence="1">
    <location>
        <begin position="305"/>
        <end position="333"/>
    </location>
</feature>
<dbReference type="Pfam" id="PF12705">
    <property type="entry name" value="PDDEXK_1"/>
    <property type="match status" value="1"/>
</dbReference>
<feature type="domain" description="PD-(D/E)XK endonuclease-like" evidence="2">
    <location>
        <begin position="88"/>
        <end position="187"/>
    </location>
</feature>
<proteinExistence type="predicted"/>
<protein>
    <recommendedName>
        <fullName evidence="2">PD-(D/E)XK endonuclease-like domain-containing protein</fullName>
    </recommendedName>
</protein>
<sequence length="333" mass="38426">MSATTSFQSGISKGKRHLPPKKFRRMFVTTRCKEIAERKFEGKKCARGSTKFVAQPPKKFVSREELINNGSRLHDVIASAEEEQVRLTFISENNRRECELANLVNKLEHLVEHGSVNEIKFVIDINKEIFTGRIDRLNWSDGTIEICDLKTHGFKMPIGNNKPVLPAKTEYYYRLQLHFYAKMVRAYMVDELTPENRITLRRKMIGGLLNPNLPIHPVIANRSGFDPAMNINDLFERFLRAREVFVNSKIKLAVYHLCQTDMEASIQVNKTQVEVTKVQYKYIRDFLSNQDGSDKAYMQARKRGYEEAKKAAAPPKKKGKRVVKKATKRSQKS</sequence>